<reference evidence="2 3" key="1">
    <citation type="submission" date="2018-06" db="EMBL/GenBank/DDBJ databases">
        <title>Complete Genome Sequence of Desulfobacter hydrogenophilus (DSM3380).</title>
        <authorList>
            <person name="Marietou A."/>
            <person name="Schreiber L."/>
            <person name="Marshall I."/>
            <person name="Jorgensen B."/>
        </authorList>
    </citation>
    <scope>NUCLEOTIDE SEQUENCE [LARGE SCALE GENOMIC DNA]</scope>
    <source>
        <strain evidence="2 3">DSM 3380</strain>
    </source>
</reference>
<evidence type="ECO:0000313" key="3">
    <source>
        <dbReference type="Proteomes" id="UP000248798"/>
    </source>
</evidence>
<proteinExistence type="predicted"/>
<evidence type="ECO:0000313" key="4">
    <source>
        <dbReference type="Proteomes" id="UP000293902"/>
    </source>
</evidence>
<reference evidence="1 4" key="2">
    <citation type="submission" date="2019-02" db="EMBL/GenBank/DDBJ databases">
        <title>Complete genome sequence of Desulfobacter hydrogenophilus AcRS1.</title>
        <authorList>
            <person name="Marietou A."/>
            <person name="Lund M.B."/>
            <person name="Marshall I.P.G."/>
            <person name="Schreiber L."/>
            <person name="Jorgensen B."/>
        </authorList>
    </citation>
    <scope>NUCLEOTIDE SEQUENCE [LARGE SCALE GENOMIC DNA]</scope>
    <source>
        <strain evidence="1 4">AcRS1</strain>
    </source>
</reference>
<dbReference type="EMBL" id="QLNI01000007">
    <property type="protein sequence ID" value="RAM03219.1"/>
    <property type="molecule type" value="Genomic_DNA"/>
</dbReference>
<dbReference type="Proteomes" id="UP000248798">
    <property type="component" value="Unassembled WGS sequence"/>
</dbReference>
<accession>A0A328FFU7</accession>
<evidence type="ECO:0000313" key="1">
    <source>
        <dbReference type="EMBL" id="QBH15479.1"/>
    </source>
</evidence>
<dbReference type="OrthoDB" id="5866325at2"/>
<name>A0A328FFU7_9BACT</name>
<keyword evidence="4" id="KW-1185">Reference proteome</keyword>
<protein>
    <submittedName>
        <fullName evidence="2">Uncharacterized protein</fullName>
    </submittedName>
</protein>
<dbReference type="AlphaFoldDB" id="A0A328FFU7"/>
<evidence type="ECO:0000313" key="2">
    <source>
        <dbReference type="EMBL" id="RAM03219.1"/>
    </source>
</evidence>
<sequence length="192" mass="21793">MVSDIYIEQTRTLLKTLTRKLYKMNPGELAKTPGATISSRISDIFKCPAPPPEPDLINRRSTHAMLAGLEPDYKGDRVYAVMYGLFTMLHMAYNNKCRLFMLDFLSSQNFYNSARNIEILVWRLKTRHTSTGRVCLITNTLEGDIPNLSFERIFGKLIVLSDTMALIIAERGDRFVKQAVHIASMSFLPVGL</sequence>
<dbReference type="EMBL" id="CP036313">
    <property type="protein sequence ID" value="QBH15479.1"/>
    <property type="molecule type" value="Genomic_DNA"/>
</dbReference>
<gene>
    <name evidence="2" type="ORF">DO021_04540</name>
    <name evidence="1" type="ORF">EYB58_00800</name>
</gene>
<organism evidence="2 3">
    <name type="scientific">Desulfobacter hydrogenophilus</name>
    <dbReference type="NCBI Taxonomy" id="2291"/>
    <lineage>
        <taxon>Bacteria</taxon>
        <taxon>Pseudomonadati</taxon>
        <taxon>Thermodesulfobacteriota</taxon>
        <taxon>Desulfobacteria</taxon>
        <taxon>Desulfobacterales</taxon>
        <taxon>Desulfobacteraceae</taxon>
        <taxon>Desulfobacter</taxon>
    </lineage>
</organism>
<dbReference type="Proteomes" id="UP000293902">
    <property type="component" value="Chromosome"/>
</dbReference>